<dbReference type="WBParaSite" id="maker-uti_cns_0000721-snap-gene-0.2-mRNA-1">
    <property type="protein sequence ID" value="maker-uti_cns_0000721-snap-gene-0.2-mRNA-1"/>
    <property type="gene ID" value="maker-uti_cns_0000721-snap-gene-0.2"/>
</dbReference>
<feature type="transmembrane region" description="Helical" evidence="2">
    <location>
        <begin position="243"/>
        <end position="263"/>
    </location>
</feature>
<keyword evidence="2" id="KW-1133">Transmembrane helix</keyword>
<name>A0A1I8G413_9PLAT</name>
<evidence type="ECO:0000256" key="2">
    <source>
        <dbReference type="SAM" id="Phobius"/>
    </source>
</evidence>
<organism evidence="3 4">
    <name type="scientific">Macrostomum lignano</name>
    <dbReference type="NCBI Taxonomy" id="282301"/>
    <lineage>
        <taxon>Eukaryota</taxon>
        <taxon>Metazoa</taxon>
        <taxon>Spiralia</taxon>
        <taxon>Lophotrochozoa</taxon>
        <taxon>Platyhelminthes</taxon>
        <taxon>Rhabditophora</taxon>
        <taxon>Macrostomorpha</taxon>
        <taxon>Macrostomida</taxon>
        <taxon>Macrostomidae</taxon>
        <taxon>Macrostomum</taxon>
    </lineage>
</organism>
<evidence type="ECO:0000313" key="3">
    <source>
        <dbReference type="Proteomes" id="UP000095280"/>
    </source>
</evidence>
<reference evidence="4" key="1">
    <citation type="submission" date="2016-11" db="UniProtKB">
        <authorList>
            <consortium name="WormBaseParasite"/>
        </authorList>
    </citation>
    <scope>IDENTIFICATION</scope>
</reference>
<keyword evidence="2" id="KW-0472">Membrane</keyword>
<accession>A0A1I8G413</accession>
<protein>
    <submittedName>
        <fullName evidence="4">DUF202 domain-containing protein</fullName>
    </submittedName>
</protein>
<dbReference type="Proteomes" id="UP000095280">
    <property type="component" value="Unplaced"/>
</dbReference>
<proteinExistence type="predicted"/>
<sequence>PETASRQLPADNRQPENCQPTIAASRQLPVDNCQPTTASRQLPSDNCQTTTASRENCQSTIASRLCQPMPAEKTASDNCQPTIASRENCQPKTASRQLPAEKTYSEKNARFVDWQFSRLAIVGWQLSTGSCLAVVAGSCRLAVFGWQFSRLAIVGWQFSAAVFGWQFSAGSFLGWQLSAGSCRLAVVGWQLSLAVVGWQFFRLAVDERADEAELVVGKTREQRQMELLRQTAFDMHMTTACSLLALMLINAVLACLCTGISMYKVKFGNNPIQLMLNKLGYSLIMTGLACGSVLVLTFILVSNRSNRPSDNDN</sequence>
<feature type="transmembrane region" description="Helical" evidence="2">
    <location>
        <begin position="283"/>
        <end position="301"/>
    </location>
</feature>
<evidence type="ECO:0000256" key="1">
    <source>
        <dbReference type="SAM" id="MobiDB-lite"/>
    </source>
</evidence>
<keyword evidence="2" id="KW-0812">Transmembrane</keyword>
<evidence type="ECO:0000313" key="4">
    <source>
        <dbReference type="WBParaSite" id="maker-uti_cns_0000721-snap-gene-0.2-mRNA-1"/>
    </source>
</evidence>
<keyword evidence="3" id="KW-1185">Reference proteome</keyword>
<feature type="region of interest" description="Disordered" evidence="1">
    <location>
        <begin position="1"/>
        <end position="26"/>
    </location>
</feature>
<feature type="compositionally biased region" description="Polar residues" evidence="1">
    <location>
        <begin position="15"/>
        <end position="24"/>
    </location>
</feature>
<dbReference type="AlphaFoldDB" id="A0A1I8G413"/>